<evidence type="ECO:0000256" key="11">
    <source>
        <dbReference type="SAM" id="MobiDB-lite"/>
    </source>
</evidence>
<feature type="compositionally biased region" description="Low complexity" evidence="11">
    <location>
        <begin position="18"/>
        <end position="39"/>
    </location>
</feature>
<comment type="similarity">
    <text evidence="3">Belongs to the TSSC4 family.</text>
</comment>
<evidence type="ECO:0000256" key="1">
    <source>
        <dbReference type="ARBA" id="ARBA00004123"/>
    </source>
</evidence>
<evidence type="ECO:0000256" key="8">
    <source>
        <dbReference type="ARBA" id="ARBA00023242"/>
    </source>
</evidence>
<evidence type="ECO:0000256" key="2">
    <source>
        <dbReference type="ARBA" id="ARBA00004496"/>
    </source>
</evidence>
<keyword evidence="7" id="KW-0508">mRNA splicing</keyword>
<keyword evidence="4" id="KW-0963">Cytoplasm</keyword>
<keyword evidence="6" id="KW-0747">Spliceosome</keyword>
<dbReference type="PANTHER" id="PTHR13445:SF3">
    <property type="entry name" value="U5 SMALL NUCLEAR RIBONUCLEOPROTEIN TSSC4"/>
    <property type="match status" value="1"/>
</dbReference>
<feature type="region of interest" description="Disordered" evidence="11">
    <location>
        <begin position="1"/>
        <end position="300"/>
    </location>
</feature>
<evidence type="ECO:0000256" key="3">
    <source>
        <dbReference type="ARBA" id="ARBA00010362"/>
    </source>
</evidence>
<organism evidence="12 13">
    <name type="scientific">Echinops telfairi</name>
    <name type="common">Lesser hedgehog tenrec</name>
    <dbReference type="NCBI Taxonomy" id="9371"/>
    <lineage>
        <taxon>Eukaryota</taxon>
        <taxon>Metazoa</taxon>
        <taxon>Chordata</taxon>
        <taxon>Craniata</taxon>
        <taxon>Vertebrata</taxon>
        <taxon>Euteleostomi</taxon>
        <taxon>Mammalia</taxon>
        <taxon>Eutheria</taxon>
        <taxon>Afrotheria</taxon>
        <taxon>Tenrecidae</taxon>
        <taxon>Tenrecinae</taxon>
        <taxon>Echinops</taxon>
    </lineage>
</organism>
<dbReference type="PANTHER" id="PTHR13445">
    <property type="entry name" value="TUMOR SUPPRESSING SUBTRANSFERABLE CANDIDATE 4 TSSC4"/>
    <property type="match status" value="1"/>
</dbReference>
<dbReference type="GeneID" id="101637892"/>
<keyword evidence="5" id="KW-0507">mRNA processing</keyword>
<dbReference type="RefSeq" id="XP_045153223.1">
    <property type="nucleotide sequence ID" value="XM_045297288.1"/>
</dbReference>
<evidence type="ECO:0000256" key="7">
    <source>
        <dbReference type="ARBA" id="ARBA00023187"/>
    </source>
</evidence>
<keyword evidence="8" id="KW-0539">Nucleus</keyword>
<feature type="compositionally biased region" description="Pro residues" evidence="11">
    <location>
        <begin position="61"/>
        <end position="74"/>
    </location>
</feature>
<reference evidence="13" key="1">
    <citation type="submission" date="2025-08" db="UniProtKB">
        <authorList>
            <consortium name="RefSeq"/>
        </authorList>
    </citation>
    <scope>IDENTIFICATION</scope>
</reference>
<sequence>MAATGGGEADCKAELGGLPSDAVSLSDSDSDSDLSLPDSAKVDTLSPEELRGEAEGDSGPDEPPSPPAGPPQAPVRPFHLPGMSPSFSQRSRNIFDCLEGVAHTDSGDGGHFKRPLAPPDHPPEQGPRCGSLRAVPPPRVPSVPDYVTHPERWTRYSLDGMPEGSDQSNREAALSFLGSRSPAGPPKYAPTFNQDPSSRGQGRIIFSRPERSRGPRKVGAAVGEAEDGVKLAHLVASPETEEGGPHGDLQEGEGTPPGLGPGPGPPLLVEAVGFHGSRKRSRNHLRSKGSSPPDGPGAEA</sequence>
<evidence type="ECO:0000313" key="13">
    <source>
        <dbReference type="RefSeq" id="XP_004713815.1"/>
    </source>
</evidence>
<evidence type="ECO:0000256" key="4">
    <source>
        <dbReference type="ARBA" id="ARBA00022490"/>
    </source>
</evidence>
<feature type="compositionally biased region" description="Polar residues" evidence="11">
    <location>
        <begin position="191"/>
        <end position="200"/>
    </location>
</feature>
<dbReference type="Proteomes" id="UP000694863">
    <property type="component" value="Unplaced"/>
</dbReference>
<comment type="function">
    <text evidence="10">Protein associated with the U5 snRNP, during its maturation and its post-splicing recycling and which is required for spliceosomal tri-snRNP complex assembly in the nucleus. Has a molecular sequestering activity and transiently hinders SNRNP200 binding sites for constitutive splicing factors that intervene later during the assembly of the spliceosome and splicing. Together with its molecular sequestering activity, may also function as a molecular adapter and placeholder, coordinating the assembly of the U5 snRNP and its association with the U4/U6 di-snRNP.</text>
</comment>
<keyword evidence="12" id="KW-1185">Reference proteome</keyword>
<protein>
    <recommendedName>
        <fullName evidence="9">U5 small nuclear ribonucleoprotein TSSC4</fullName>
    </recommendedName>
</protein>
<evidence type="ECO:0000256" key="5">
    <source>
        <dbReference type="ARBA" id="ARBA00022664"/>
    </source>
</evidence>
<proteinExistence type="inferred from homology"/>
<evidence type="ECO:0000313" key="12">
    <source>
        <dbReference type="Proteomes" id="UP000694863"/>
    </source>
</evidence>
<evidence type="ECO:0000256" key="9">
    <source>
        <dbReference type="ARBA" id="ARBA00035304"/>
    </source>
</evidence>
<feature type="compositionally biased region" description="Basic residues" evidence="11">
    <location>
        <begin position="276"/>
        <end position="287"/>
    </location>
</feature>
<evidence type="ECO:0000256" key="6">
    <source>
        <dbReference type="ARBA" id="ARBA00022728"/>
    </source>
</evidence>
<dbReference type="RefSeq" id="XP_004713815.1">
    <property type="nucleotide sequence ID" value="XM_004713758.2"/>
</dbReference>
<gene>
    <name evidence="13" type="primary">TSSC4</name>
</gene>
<accession>A0ABM0J370</accession>
<name>A0ABM0J370_ECHTE</name>
<dbReference type="Pfam" id="PF15264">
    <property type="entry name" value="TSSC4"/>
    <property type="match status" value="1"/>
</dbReference>
<dbReference type="InterPro" id="IPR029338">
    <property type="entry name" value="TSSC4"/>
</dbReference>
<comment type="subcellular location">
    <subcellularLocation>
        <location evidence="2">Cytoplasm</location>
    </subcellularLocation>
    <subcellularLocation>
        <location evidence="1">Nucleus</location>
    </subcellularLocation>
</comment>
<evidence type="ECO:0000256" key="10">
    <source>
        <dbReference type="ARBA" id="ARBA00045970"/>
    </source>
</evidence>